<organism evidence="2">
    <name type="scientific">hydrothermal vent metagenome</name>
    <dbReference type="NCBI Taxonomy" id="652676"/>
    <lineage>
        <taxon>unclassified sequences</taxon>
        <taxon>metagenomes</taxon>
        <taxon>ecological metagenomes</taxon>
    </lineage>
</organism>
<dbReference type="InterPro" id="IPR003010">
    <property type="entry name" value="C-N_Hydrolase"/>
</dbReference>
<dbReference type="InterPro" id="IPR036526">
    <property type="entry name" value="C-N_Hydrolase_sf"/>
</dbReference>
<protein>
    <recommendedName>
        <fullName evidence="1">CN hydrolase domain-containing protein</fullName>
    </recommendedName>
</protein>
<dbReference type="AlphaFoldDB" id="A0A3B0TT79"/>
<dbReference type="PANTHER" id="PTHR23088:SF27">
    <property type="entry name" value="DEAMINATED GLUTATHIONE AMIDASE"/>
    <property type="match status" value="1"/>
</dbReference>
<evidence type="ECO:0000259" key="1">
    <source>
        <dbReference type="PROSITE" id="PS50263"/>
    </source>
</evidence>
<dbReference type="PANTHER" id="PTHR23088">
    <property type="entry name" value="NITRILASE-RELATED"/>
    <property type="match status" value="1"/>
</dbReference>
<dbReference type="PROSITE" id="PS50263">
    <property type="entry name" value="CN_HYDROLASE"/>
    <property type="match status" value="1"/>
</dbReference>
<reference evidence="2" key="1">
    <citation type="submission" date="2018-06" db="EMBL/GenBank/DDBJ databases">
        <authorList>
            <person name="Zhirakovskaya E."/>
        </authorList>
    </citation>
    <scope>NUCLEOTIDE SEQUENCE</scope>
</reference>
<dbReference type="Gene3D" id="3.60.110.10">
    <property type="entry name" value="Carbon-nitrogen hydrolase"/>
    <property type="match status" value="1"/>
</dbReference>
<dbReference type="EMBL" id="UOEQ01000243">
    <property type="protein sequence ID" value="VAW19920.1"/>
    <property type="molecule type" value="Genomic_DNA"/>
</dbReference>
<sequence length="164" mass="18053">MGKNLTIAAAQMCSGISIEKNLEEISNLAKQAAAKGAQYLLTPEMSVAFAENFDQLAEIAQPYADNEALIHCAAIAKENNLFLHIGSLAIVADGQDHQESEKPRFANRSVLFDQQGEIVDFYDKIHLFDAELVGDRPYRESRHYVGGERLVNAKTDLAQIGMSI</sequence>
<dbReference type="Pfam" id="PF00795">
    <property type="entry name" value="CN_hydrolase"/>
    <property type="match status" value="1"/>
</dbReference>
<feature type="non-terminal residue" evidence="2">
    <location>
        <position position="164"/>
    </location>
</feature>
<feature type="domain" description="CN hydrolase" evidence="1">
    <location>
        <begin position="5"/>
        <end position="164"/>
    </location>
</feature>
<evidence type="ECO:0000313" key="2">
    <source>
        <dbReference type="EMBL" id="VAW19920.1"/>
    </source>
</evidence>
<proteinExistence type="predicted"/>
<accession>A0A3B0TT79</accession>
<gene>
    <name evidence="2" type="ORF">MNBD_ALPHA11-1256</name>
</gene>
<dbReference type="SUPFAM" id="SSF56317">
    <property type="entry name" value="Carbon-nitrogen hydrolase"/>
    <property type="match status" value="1"/>
</dbReference>
<name>A0A3B0TT79_9ZZZZ</name>